<dbReference type="WBParaSite" id="MBELARI_LOCUS2435">
    <property type="protein sequence ID" value="MBELARI_LOCUS2435"/>
    <property type="gene ID" value="MBELARI_LOCUS2435"/>
</dbReference>
<dbReference type="AlphaFoldDB" id="A0AAF3F6A6"/>
<name>A0AAF3F6A6_9BILA</name>
<evidence type="ECO:0000313" key="1">
    <source>
        <dbReference type="Proteomes" id="UP000887575"/>
    </source>
</evidence>
<sequence>MSVGSKIGGVIGDLVGGLFGGDDPLDDPREQVKHIEEEMAKQHYCVIQEIKLEIDEATEKIPGQYHKTILRDITCLTDATINGCKNRTDCCLVDFYMSVAADIQIAVGVRQESDYMEMLDGVEDFSLFTNNTWKLFKNFGSPFYGKFIYMAQQTITNETLPDELSELYEAFKLNLILYIEMTGNESNSKLKRLEKTLTIAGNCITFPVEWTHKLGNARQQIQVKYAYELLIEMVERIDGLQTCNYIISKSSYASPDQPHLLQQAKATYGKEDRMWIDSKCFEDTCWSFYLFDLITAELPGTGVSPKDQKRSFVFRI</sequence>
<keyword evidence="1" id="KW-1185">Reference proteome</keyword>
<accession>A0AAF3F6A6</accession>
<protein>
    <submittedName>
        <fullName evidence="2">Uncharacterized protein</fullName>
    </submittedName>
</protein>
<dbReference type="Proteomes" id="UP000887575">
    <property type="component" value="Unassembled WGS sequence"/>
</dbReference>
<reference evidence="2" key="1">
    <citation type="submission" date="2024-02" db="UniProtKB">
        <authorList>
            <consortium name="WormBaseParasite"/>
        </authorList>
    </citation>
    <scope>IDENTIFICATION</scope>
</reference>
<proteinExistence type="predicted"/>
<organism evidence="1 2">
    <name type="scientific">Mesorhabditis belari</name>
    <dbReference type="NCBI Taxonomy" id="2138241"/>
    <lineage>
        <taxon>Eukaryota</taxon>
        <taxon>Metazoa</taxon>
        <taxon>Ecdysozoa</taxon>
        <taxon>Nematoda</taxon>
        <taxon>Chromadorea</taxon>
        <taxon>Rhabditida</taxon>
        <taxon>Rhabditina</taxon>
        <taxon>Rhabditomorpha</taxon>
        <taxon>Rhabditoidea</taxon>
        <taxon>Rhabditidae</taxon>
        <taxon>Mesorhabditinae</taxon>
        <taxon>Mesorhabditis</taxon>
    </lineage>
</organism>
<evidence type="ECO:0000313" key="2">
    <source>
        <dbReference type="WBParaSite" id="MBELARI_LOCUS2435"/>
    </source>
</evidence>